<evidence type="ECO:0000259" key="3">
    <source>
        <dbReference type="Pfam" id="PF16653"/>
    </source>
</evidence>
<feature type="domain" description="Saccharopine dehydrogenase NADP binding" evidence="2">
    <location>
        <begin position="21"/>
        <end position="135"/>
    </location>
</feature>
<proteinExistence type="predicted"/>
<dbReference type="GO" id="GO:0005737">
    <property type="term" value="C:cytoplasm"/>
    <property type="evidence" value="ECO:0007669"/>
    <property type="project" value="TreeGrafter"/>
</dbReference>
<keyword evidence="5" id="KW-1185">Reference proteome</keyword>
<accession>A0A2P8E8C6</accession>
<dbReference type="GO" id="GO:0019878">
    <property type="term" value="P:lysine biosynthetic process via aminoadipic acid"/>
    <property type="evidence" value="ECO:0007669"/>
    <property type="project" value="TreeGrafter"/>
</dbReference>
<evidence type="ECO:0000256" key="1">
    <source>
        <dbReference type="ARBA" id="ARBA00023002"/>
    </source>
</evidence>
<comment type="caution">
    <text evidence="4">The sequence shown here is derived from an EMBL/GenBank/DDBJ whole genome shotgun (WGS) entry which is preliminary data.</text>
</comment>
<dbReference type="Proteomes" id="UP000240708">
    <property type="component" value="Unassembled WGS sequence"/>
</dbReference>
<dbReference type="PANTHER" id="PTHR11133">
    <property type="entry name" value="SACCHAROPINE DEHYDROGENASE"/>
    <property type="match status" value="1"/>
</dbReference>
<name>A0A2P8E8C6_9BACT</name>
<evidence type="ECO:0000259" key="2">
    <source>
        <dbReference type="Pfam" id="PF03435"/>
    </source>
</evidence>
<dbReference type="AlphaFoldDB" id="A0A2P8E8C6"/>
<dbReference type="Gene3D" id="3.30.360.10">
    <property type="entry name" value="Dihydrodipicolinate Reductase, domain 2"/>
    <property type="match status" value="1"/>
</dbReference>
<gene>
    <name evidence="4" type="ORF">CLV48_103240</name>
</gene>
<keyword evidence="1" id="KW-0560">Oxidoreductase</keyword>
<dbReference type="InterPro" id="IPR051168">
    <property type="entry name" value="AASS"/>
</dbReference>
<dbReference type="SUPFAM" id="SSF55347">
    <property type="entry name" value="Glyceraldehyde-3-phosphate dehydrogenase-like, C-terminal domain"/>
    <property type="match status" value="1"/>
</dbReference>
<evidence type="ECO:0000313" key="5">
    <source>
        <dbReference type="Proteomes" id="UP000240708"/>
    </source>
</evidence>
<dbReference type="InterPro" id="IPR005097">
    <property type="entry name" value="Sacchrp_dh_NADP-bd"/>
</dbReference>
<feature type="domain" description="Saccharopine dehydrogenase-like C-terminal" evidence="3">
    <location>
        <begin position="143"/>
        <end position="449"/>
    </location>
</feature>
<protein>
    <submittedName>
        <fullName evidence="4">Saccharopine dehydrogenase (NADP+, L-glutamate forming)</fullName>
    </submittedName>
</protein>
<dbReference type="InterPro" id="IPR036291">
    <property type="entry name" value="NAD(P)-bd_dom_sf"/>
</dbReference>
<dbReference type="PANTHER" id="PTHR11133:SF22">
    <property type="entry name" value="ALPHA-AMINOADIPIC SEMIALDEHYDE SYNTHASE, MITOCHONDRIAL"/>
    <property type="match status" value="1"/>
</dbReference>
<dbReference type="Pfam" id="PF03435">
    <property type="entry name" value="Sacchrp_dh_NADP"/>
    <property type="match status" value="1"/>
</dbReference>
<dbReference type="EMBL" id="PYGF01000003">
    <property type="protein sequence ID" value="PSL05725.1"/>
    <property type="molecule type" value="Genomic_DNA"/>
</dbReference>
<dbReference type="SUPFAM" id="SSF51735">
    <property type="entry name" value="NAD(P)-binding Rossmann-fold domains"/>
    <property type="match status" value="1"/>
</dbReference>
<dbReference type="Pfam" id="PF16653">
    <property type="entry name" value="Sacchrp_dh_C"/>
    <property type="match status" value="1"/>
</dbReference>
<sequence>MVFLPNCIQINPIIRLEMQNILIIGAGKSSAYLIDFLLENSIEKNRKIIVADLEEDIAQKKIKGHPQAKAATIIVEDEGNRKSLIQQSDIVISMLPAFLHPIIAKDCLEMGKHFFTASYESEDLRKLKDQIGAKNLLFLNECGLDPGLDHMSAMQVIEREKALGHEILSFKSYTGGVLAPESEDNPWKYKFTWNPRNVVLAGQGVSRFIRDGKFKYIPYHMLFQRLDKISFEDAGEFDGYPNRDSLVYRRVYGLESIPTILRGTLRRSGFCQSWNVFVQLGMTDDSFEMDLPKNYTLLDFIDSFLPFHKYKTIQEKLKEILPWVDEEVIEKINWLGLFSAENLPRSKGSPAAILQAILEKKWALNENDRDMIVMQHLFEIKTPKGIKKLTSSLVCKGQNQAYTAMAKTVGLPLAIAVDMFLEGKIKEKGLLIPISKSIYQPILSELEKYNIQFQERQYEI</sequence>
<dbReference type="InterPro" id="IPR032095">
    <property type="entry name" value="Sacchrp_dh-like_C"/>
</dbReference>
<reference evidence="4 5" key="1">
    <citation type="submission" date="2018-03" db="EMBL/GenBank/DDBJ databases">
        <title>Genomic Encyclopedia of Archaeal and Bacterial Type Strains, Phase II (KMG-II): from individual species to whole genera.</title>
        <authorList>
            <person name="Goeker M."/>
        </authorList>
    </citation>
    <scope>NUCLEOTIDE SEQUENCE [LARGE SCALE GENOMIC DNA]</scope>
    <source>
        <strain evidence="4 5">DSM 28057</strain>
    </source>
</reference>
<dbReference type="GO" id="GO:0004753">
    <property type="term" value="F:saccharopine dehydrogenase activity"/>
    <property type="evidence" value="ECO:0007669"/>
    <property type="project" value="TreeGrafter"/>
</dbReference>
<dbReference type="Gene3D" id="3.40.50.720">
    <property type="entry name" value="NAD(P)-binding Rossmann-like Domain"/>
    <property type="match status" value="1"/>
</dbReference>
<dbReference type="Gene3D" id="1.10.1870.10">
    <property type="entry name" value="Domain 3, Saccharopine reductase"/>
    <property type="match status" value="1"/>
</dbReference>
<organism evidence="4 5">
    <name type="scientific">Cecembia rubra</name>
    <dbReference type="NCBI Taxonomy" id="1485585"/>
    <lineage>
        <taxon>Bacteria</taxon>
        <taxon>Pseudomonadati</taxon>
        <taxon>Bacteroidota</taxon>
        <taxon>Cytophagia</taxon>
        <taxon>Cytophagales</taxon>
        <taxon>Cyclobacteriaceae</taxon>
        <taxon>Cecembia</taxon>
    </lineage>
</organism>
<evidence type="ECO:0000313" key="4">
    <source>
        <dbReference type="EMBL" id="PSL05725.1"/>
    </source>
</evidence>